<keyword evidence="3" id="KW-0378">Hydrolase</keyword>
<keyword evidence="2" id="KW-0645">Protease</keyword>
<dbReference type="AlphaFoldDB" id="A0A5J9VMF1"/>
<dbReference type="PANTHER" id="PTHR47967:SF117">
    <property type="entry name" value="PEPTIDASE A1 DOMAIN-CONTAINING PROTEIN"/>
    <property type="match status" value="1"/>
</dbReference>
<evidence type="ECO:0000259" key="4">
    <source>
        <dbReference type="PROSITE" id="PS51767"/>
    </source>
</evidence>
<evidence type="ECO:0000256" key="2">
    <source>
        <dbReference type="ARBA" id="ARBA00022670"/>
    </source>
</evidence>
<dbReference type="EMBL" id="RWGY01000007">
    <property type="protein sequence ID" value="TVU37439.1"/>
    <property type="molecule type" value="Genomic_DNA"/>
</dbReference>
<evidence type="ECO:0000256" key="1">
    <source>
        <dbReference type="ARBA" id="ARBA00007447"/>
    </source>
</evidence>
<protein>
    <recommendedName>
        <fullName evidence="4">Peptidase A1 domain-containing protein</fullName>
    </recommendedName>
</protein>
<feature type="non-terminal residue" evidence="5">
    <location>
        <position position="1"/>
    </location>
</feature>
<dbReference type="GO" id="GO:0006508">
    <property type="term" value="P:proteolysis"/>
    <property type="evidence" value="ECO:0007669"/>
    <property type="project" value="UniProtKB-KW"/>
</dbReference>
<dbReference type="InterPro" id="IPR021109">
    <property type="entry name" value="Peptidase_aspartic_dom_sf"/>
</dbReference>
<organism evidence="5 6">
    <name type="scientific">Eragrostis curvula</name>
    <name type="common">weeping love grass</name>
    <dbReference type="NCBI Taxonomy" id="38414"/>
    <lineage>
        <taxon>Eukaryota</taxon>
        <taxon>Viridiplantae</taxon>
        <taxon>Streptophyta</taxon>
        <taxon>Embryophyta</taxon>
        <taxon>Tracheophyta</taxon>
        <taxon>Spermatophyta</taxon>
        <taxon>Magnoliopsida</taxon>
        <taxon>Liliopsida</taxon>
        <taxon>Poales</taxon>
        <taxon>Poaceae</taxon>
        <taxon>PACMAD clade</taxon>
        <taxon>Chloridoideae</taxon>
        <taxon>Eragrostideae</taxon>
        <taxon>Eragrostidinae</taxon>
        <taxon>Eragrostis</taxon>
    </lineage>
</organism>
<dbReference type="InterPro" id="IPR051708">
    <property type="entry name" value="Plant_Aspart_Prot_A1"/>
</dbReference>
<dbReference type="PANTHER" id="PTHR47967">
    <property type="entry name" value="OS07G0603500 PROTEIN-RELATED"/>
    <property type="match status" value="1"/>
</dbReference>
<dbReference type="InterPro" id="IPR033121">
    <property type="entry name" value="PEPTIDASE_A1"/>
</dbReference>
<reference evidence="5 6" key="1">
    <citation type="journal article" date="2019" name="Sci. Rep.">
        <title>A high-quality genome of Eragrostis curvula grass provides insights into Poaceae evolution and supports new strategies to enhance forage quality.</title>
        <authorList>
            <person name="Carballo J."/>
            <person name="Santos B.A.C.M."/>
            <person name="Zappacosta D."/>
            <person name="Garbus I."/>
            <person name="Selva J.P."/>
            <person name="Gallo C.A."/>
            <person name="Diaz A."/>
            <person name="Albertini E."/>
            <person name="Caccamo M."/>
            <person name="Echenique V."/>
        </authorList>
    </citation>
    <scope>NUCLEOTIDE SEQUENCE [LARGE SCALE GENOMIC DNA]</scope>
    <source>
        <strain evidence="6">cv. Victoria</strain>
        <tissue evidence="5">Leaf</tissue>
    </source>
</reference>
<comment type="similarity">
    <text evidence="1">Belongs to the peptidase A1 family.</text>
</comment>
<dbReference type="InterPro" id="IPR032861">
    <property type="entry name" value="TAXi_N"/>
</dbReference>
<dbReference type="GO" id="GO:0005576">
    <property type="term" value="C:extracellular region"/>
    <property type="evidence" value="ECO:0007669"/>
    <property type="project" value="TreeGrafter"/>
</dbReference>
<keyword evidence="6" id="KW-1185">Reference proteome</keyword>
<evidence type="ECO:0000256" key="3">
    <source>
        <dbReference type="ARBA" id="ARBA00022801"/>
    </source>
</evidence>
<dbReference type="Pfam" id="PF14541">
    <property type="entry name" value="TAXi_C"/>
    <property type="match status" value="1"/>
</dbReference>
<dbReference type="Gene3D" id="2.40.70.10">
    <property type="entry name" value="Acid Proteases"/>
    <property type="match status" value="2"/>
</dbReference>
<evidence type="ECO:0000313" key="6">
    <source>
        <dbReference type="Proteomes" id="UP000324897"/>
    </source>
</evidence>
<comment type="caution">
    <text evidence="5">The sequence shown here is derived from an EMBL/GenBank/DDBJ whole genome shotgun (WGS) entry which is preliminary data.</text>
</comment>
<dbReference type="Proteomes" id="UP000324897">
    <property type="component" value="Chromosome 4"/>
</dbReference>
<dbReference type="SUPFAM" id="SSF50630">
    <property type="entry name" value="Acid proteases"/>
    <property type="match status" value="1"/>
</dbReference>
<dbReference type="Pfam" id="PF14543">
    <property type="entry name" value="TAXi_N"/>
    <property type="match status" value="1"/>
</dbReference>
<evidence type="ECO:0000313" key="5">
    <source>
        <dbReference type="EMBL" id="TVU37439.1"/>
    </source>
</evidence>
<dbReference type="InterPro" id="IPR032799">
    <property type="entry name" value="TAXi_C"/>
</dbReference>
<dbReference type="PROSITE" id="PS51767">
    <property type="entry name" value="PEPTIDASE_A1"/>
    <property type="match status" value="1"/>
</dbReference>
<gene>
    <name evidence="5" type="ORF">EJB05_10754</name>
</gene>
<dbReference type="OrthoDB" id="595454at2759"/>
<accession>A0A5J9VMF1</accession>
<name>A0A5J9VMF1_9POAL</name>
<sequence length="431" mass="47379">MVAPADNTIVPNISSAGFSIPLVTSYESLEHTIHRSGDGFLHLQHKLRTEPSSGASTAVANVTALSPEMVAPFRTAHSVSIRMGEDRHHYILKIDTSTTLSWLQCKPCAPQAPQHNEIFDPDTSKSFKNIAGTDSDCKPPYTPVFSGRLCNFRIQGPGGMLVEGFLGEDTISIDDRIIRKDVLIGCSHSTENFPSEGRYAGVATMSTAPTSFVMQVAAGGVTRFSYCLSGGNKANRQGFFRFGTDIPRNPHYKTTSILRVLDSHEFHVSLVGISLGTHKLDNIRPEMFARSEDGQGGCVVDLGTSLTMMAQEAYYIVKEAVWSDLQSHGAERVKRPGFNLCFRATKAIMGHLQPLSLHFPEEKAVMVLSPEQLFLMMDDKQGQTACLAMTPGHRTVIGTLQQVDMRFVYDLKDFTLSFVSESCTEDTVEME</sequence>
<dbReference type="GO" id="GO:0008233">
    <property type="term" value="F:peptidase activity"/>
    <property type="evidence" value="ECO:0007669"/>
    <property type="project" value="UniProtKB-KW"/>
</dbReference>
<dbReference type="Gramene" id="TVU37439">
    <property type="protein sequence ID" value="TVU37439"/>
    <property type="gene ID" value="EJB05_10754"/>
</dbReference>
<proteinExistence type="inferred from homology"/>
<feature type="domain" description="Peptidase A1" evidence="4">
    <location>
        <begin position="77"/>
        <end position="419"/>
    </location>
</feature>